<name>A0A1Z1LZD7_9CAUD</name>
<dbReference type="GeneID" id="65109952"/>
<evidence type="ECO:0000313" key="1">
    <source>
        <dbReference type="EMBL" id="ARW58211.1"/>
    </source>
</evidence>
<reference evidence="1 2" key="1">
    <citation type="submission" date="2017-05" db="EMBL/GenBank/DDBJ databases">
        <title>Environmental T4-family bacteriophages evolve to escape abortive infection via multiple routes in a bacterial host employing #altruistic suicide# through Type III toxin-antitoxin systems.</title>
        <authorList>
            <person name="Chen B."/>
            <person name="Akusobi C."/>
            <person name="Fang X."/>
            <person name="Salmond G.P.C."/>
        </authorList>
    </citation>
    <scope>NUCLEOTIDE SEQUENCE [LARGE SCALE GENOMIC DNA]</scope>
</reference>
<proteinExistence type="predicted"/>
<dbReference type="Proteomes" id="UP000225074">
    <property type="component" value="Genome"/>
</dbReference>
<dbReference type="KEGG" id="vg:65109952"/>
<dbReference type="RefSeq" id="YP_010092389.1">
    <property type="nucleotide sequence ID" value="NC_055728.1"/>
</dbReference>
<keyword evidence="2" id="KW-1185">Reference proteome</keyword>
<accession>A0A1Z1LZD7</accession>
<evidence type="ECO:0000313" key="2">
    <source>
        <dbReference type="Proteomes" id="UP000225074"/>
    </source>
</evidence>
<dbReference type="EMBL" id="MF036692">
    <property type="protein sequence ID" value="ARW58211.1"/>
    <property type="molecule type" value="Genomic_DNA"/>
</dbReference>
<organism evidence="1 2">
    <name type="scientific">Serratia phage X20</name>
    <dbReference type="NCBI Taxonomy" id="2006942"/>
    <lineage>
        <taxon>Viruses</taxon>
        <taxon>Duplodnaviria</taxon>
        <taxon>Heunggongvirae</taxon>
        <taxon>Uroviricota</taxon>
        <taxon>Caudoviricetes</taxon>
        <taxon>Pantevenvirales</taxon>
        <taxon>Straboviridae</taxon>
        <taxon>Tevenvirinae</taxon>
        <taxon>Winklervirus</taxon>
        <taxon>Winklervirus xtwenty</taxon>
    </lineage>
</organism>
<sequence length="123" mass="14164">MNITLLELEEQKNWPLCPLISAPTIAEYKKDPQKYAPDLYEHGIYEIEVALEAIRGGSDYFWCYNGGPGVYNQGRMKVCPHYGQIVRASALGNIKYTDDSVIMIGRFEKQGREILFYPLQEKR</sequence>
<protein>
    <submittedName>
        <fullName evidence="1">Uncharacterized protein</fullName>
    </submittedName>
</protein>